<evidence type="ECO:0000313" key="2">
    <source>
        <dbReference type="Proteomes" id="UP001062846"/>
    </source>
</evidence>
<dbReference type="Proteomes" id="UP001062846">
    <property type="component" value="Chromosome 3"/>
</dbReference>
<keyword evidence="2" id="KW-1185">Reference proteome</keyword>
<dbReference type="EMBL" id="CM046390">
    <property type="protein sequence ID" value="KAI8565553.1"/>
    <property type="molecule type" value="Genomic_DNA"/>
</dbReference>
<name>A0ACC0PM25_RHOML</name>
<evidence type="ECO:0000313" key="1">
    <source>
        <dbReference type="EMBL" id="KAI8565553.1"/>
    </source>
</evidence>
<organism evidence="1 2">
    <name type="scientific">Rhododendron molle</name>
    <name type="common">Chinese azalea</name>
    <name type="synonym">Azalea mollis</name>
    <dbReference type="NCBI Taxonomy" id="49168"/>
    <lineage>
        <taxon>Eukaryota</taxon>
        <taxon>Viridiplantae</taxon>
        <taxon>Streptophyta</taxon>
        <taxon>Embryophyta</taxon>
        <taxon>Tracheophyta</taxon>
        <taxon>Spermatophyta</taxon>
        <taxon>Magnoliopsida</taxon>
        <taxon>eudicotyledons</taxon>
        <taxon>Gunneridae</taxon>
        <taxon>Pentapetalae</taxon>
        <taxon>asterids</taxon>
        <taxon>Ericales</taxon>
        <taxon>Ericaceae</taxon>
        <taxon>Ericoideae</taxon>
        <taxon>Rhodoreae</taxon>
        <taxon>Rhododendron</taxon>
    </lineage>
</organism>
<accession>A0ACC0PM25</accession>
<reference evidence="1" key="1">
    <citation type="submission" date="2022-02" db="EMBL/GenBank/DDBJ databases">
        <title>Plant Genome Project.</title>
        <authorList>
            <person name="Zhang R.-G."/>
        </authorList>
    </citation>
    <scope>NUCLEOTIDE SEQUENCE</scope>
    <source>
        <strain evidence="1">AT1</strain>
    </source>
</reference>
<proteinExistence type="predicted"/>
<sequence>MLVQGKTHPLSTDMNARLVGSGSDAVVLAHGYGTDQSVWDKILPDLARHHRVLAFDWIFSGAVKDPDMFDPVKYSSLDAFADDLIALMEEVKLGPSVYINSEDYEGGFDISEVEQLLSSIEADFHGWASSFAPLGVDPNDPPSATKFENCLKRMRPETALSVAKLIFLSDQRDMLEKVTVPCTFVQTTNDFVVPDSVPGFMAKKIKGKSTVEVIEADGHFPQLTAHLQLLEVLRDVPGLDL</sequence>
<protein>
    <submittedName>
        <fullName evidence="1">Uncharacterized protein</fullName>
    </submittedName>
</protein>
<comment type="caution">
    <text evidence="1">The sequence shown here is derived from an EMBL/GenBank/DDBJ whole genome shotgun (WGS) entry which is preliminary data.</text>
</comment>
<gene>
    <name evidence="1" type="ORF">RHMOL_Rhmol03G0269200</name>
</gene>